<gene>
    <name evidence="8" type="primary">arsC</name>
    <name evidence="8" type="ORF">SGCZBJ_00905</name>
</gene>
<dbReference type="InterPro" id="IPR006660">
    <property type="entry name" value="Arsenate_reductase-like"/>
</dbReference>
<dbReference type="RefSeq" id="WP_101716160.1">
    <property type="nucleotide sequence ID" value="NZ_PJRS01000004.1"/>
</dbReference>
<evidence type="ECO:0000313" key="8">
    <source>
        <dbReference type="EMBL" id="PLR28743.1"/>
    </source>
</evidence>
<evidence type="ECO:0000256" key="6">
    <source>
        <dbReference type="PROSITE-ProRule" id="PRU01282"/>
    </source>
</evidence>
<dbReference type="AlphaFoldDB" id="A0A2N5DRR0"/>
<dbReference type="Gene3D" id="3.40.30.10">
    <property type="entry name" value="Glutaredoxin"/>
    <property type="match status" value="1"/>
</dbReference>
<keyword evidence="3 7" id="KW-0560">Oxidoreductase</keyword>
<dbReference type="PANTHER" id="PTHR30041">
    <property type="entry name" value="ARSENATE REDUCTASE"/>
    <property type="match status" value="1"/>
</dbReference>
<dbReference type="EC" id="1.20.4.1" evidence="4 7"/>
<proteinExistence type="inferred from homology"/>
<dbReference type="SUPFAM" id="SSF52833">
    <property type="entry name" value="Thioredoxin-like"/>
    <property type="match status" value="1"/>
</dbReference>
<dbReference type="GO" id="GO:0008794">
    <property type="term" value="F:arsenate reductase (glutaredoxin) activity"/>
    <property type="evidence" value="ECO:0007669"/>
    <property type="project" value="UniProtKB-UniRule"/>
</dbReference>
<evidence type="ECO:0000256" key="7">
    <source>
        <dbReference type="RuleBase" id="RU362029"/>
    </source>
</evidence>
<dbReference type="InterPro" id="IPR036249">
    <property type="entry name" value="Thioredoxin-like_sf"/>
</dbReference>
<dbReference type="Proteomes" id="UP000234479">
    <property type="component" value="Unassembled WGS sequence"/>
</dbReference>
<evidence type="ECO:0000256" key="2">
    <source>
        <dbReference type="ARBA" id="ARBA00022849"/>
    </source>
</evidence>
<dbReference type="CDD" id="cd03034">
    <property type="entry name" value="ArsC_ArsC"/>
    <property type="match status" value="1"/>
</dbReference>
<keyword evidence="2" id="KW-0059">Arsenical resistance</keyword>
<sequence>MTDFPVTIFHNPKCGTSRNTLAIIEAAGYAPTVVEYLKAGWTFEQLTDLAARTGLGARGLLRVKGTPAEELSLTDPATADDAILAAMVAHPILVERPIVVTPKGAVLARPKEKVLEILDRQPPADAS</sequence>
<dbReference type="OrthoDB" id="9790554at2"/>
<dbReference type="PROSITE" id="PS51353">
    <property type="entry name" value="ARSC"/>
    <property type="match status" value="1"/>
</dbReference>
<comment type="caution">
    <text evidence="8">The sequence shown here is derived from an EMBL/GenBank/DDBJ whole genome shotgun (WGS) entry which is preliminary data.</text>
</comment>
<evidence type="ECO:0000256" key="3">
    <source>
        <dbReference type="ARBA" id="ARBA00023002"/>
    </source>
</evidence>
<dbReference type="PANTHER" id="PTHR30041:SF5">
    <property type="entry name" value="ARSENATE REDUCTASE-RELATED"/>
    <property type="match status" value="1"/>
</dbReference>
<dbReference type="GO" id="GO:0046685">
    <property type="term" value="P:response to arsenic-containing substance"/>
    <property type="evidence" value="ECO:0007669"/>
    <property type="project" value="UniProtKB-KW"/>
</dbReference>
<comment type="catalytic activity">
    <reaction evidence="7">
        <text>[glutaredoxin]-dithiol + arsenate + glutathione + H(+) = glutathionyl-S-S-[glutaredoxin] + arsenite + H2O</text>
        <dbReference type="Rhea" id="RHEA:22016"/>
        <dbReference type="Rhea" id="RHEA-COMP:10729"/>
        <dbReference type="Rhea" id="RHEA-COMP:17668"/>
        <dbReference type="ChEBI" id="CHEBI:15377"/>
        <dbReference type="ChEBI" id="CHEBI:15378"/>
        <dbReference type="ChEBI" id="CHEBI:29242"/>
        <dbReference type="ChEBI" id="CHEBI:29950"/>
        <dbReference type="ChEBI" id="CHEBI:48597"/>
        <dbReference type="ChEBI" id="CHEBI:57925"/>
        <dbReference type="ChEBI" id="CHEBI:146199"/>
        <dbReference type="EC" id="1.20.4.1"/>
    </reaction>
</comment>
<dbReference type="EMBL" id="PJRS01000004">
    <property type="protein sequence ID" value="PLR28743.1"/>
    <property type="molecule type" value="Genomic_DNA"/>
</dbReference>
<evidence type="ECO:0000256" key="1">
    <source>
        <dbReference type="ARBA" id="ARBA00007198"/>
    </source>
</evidence>
<evidence type="ECO:0000256" key="5">
    <source>
        <dbReference type="ARBA" id="ARBA00039879"/>
    </source>
</evidence>
<evidence type="ECO:0000313" key="9">
    <source>
        <dbReference type="Proteomes" id="UP000234479"/>
    </source>
</evidence>
<evidence type="ECO:0000256" key="4">
    <source>
        <dbReference type="ARBA" id="ARBA00038969"/>
    </source>
</evidence>
<dbReference type="Pfam" id="PF03960">
    <property type="entry name" value="ArsC"/>
    <property type="match status" value="1"/>
</dbReference>
<protein>
    <recommendedName>
        <fullName evidence="5 7">Arsenate reductase</fullName>
        <ecNumber evidence="4 7">1.20.4.1</ecNumber>
    </recommendedName>
</protein>
<comment type="similarity">
    <text evidence="1 6 7">Belongs to the ArsC family.</text>
</comment>
<organism evidence="8 9">
    <name type="scientific">Caulobacter zeae</name>
    <dbReference type="NCBI Taxonomy" id="2055137"/>
    <lineage>
        <taxon>Bacteria</taxon>
        <taxon>Pseudomonadati</taxon>
        <taxon>Pseudomonadota</taxon>
        <taxon>Alphaproteobacteria</taxon>
        <taxon>Caulobacterales</taxon>
        <taxon>Caulobacteraceae</taxon>
        <taxon>Caulobacter</taxon>
    </lineage>
</organism>
<dbReference type="InterPro" id="IPR006659">
    <property type="entry name" value="Arsenate_reductase"/>
</dbReference>
<keyword evidence="9" id="KW-1185">Reference proteome</keyword>
<name>A0A2N5DRR0_9CAUL</name>
<accession>A0A2N5DRR0</accession>
<reference evidence="8 9" key="1">
    <citation type="submission" date="2017-12" db="EMBL/GenBank/DDBJ databases">
        <title>The genome sequence of Caulobacter sp. 410.</title>
        <authorList>
            <person name="Gao J."/>
            <person name="Mao X."/>
            <person name="Sun J."/>
        </authorList>
    </citation>
    <scope>NUCLEOTIDE SEQUENCE [LARGE SCALE GENOMIC DNA]</scope>
    <source>
        <strain evidence="8 9">410</strain>
    </source>
</reference>
<dbReference type="NCBIfam" id="TIGR00014">
    <property type="entry name" value="arsC"/>
    <property type="match status" value="1"/>
</dbReference>